<dbReference type="SUPFAM" id="SSF52218">
    <property type="entry name" value="Flavoproteins"/>
    <property type="match status" value="1"/>
</dbReference>
<keyword evidence="2" id="KW-0408">Iron</keyword>
<evidence type="ECO:0000313" key="6">
    <source>
        <dbReference type="EMBL" id="AEG61101.1"/>
    </source>
</evidence>
<dbReference type="PROSITE" id="PS00198">
    <property type="entry name" value="4FE4S_FER_1"/>
    <property type="match status" value="1"/>
</dbReference>
<organism evidence="6 7">
    <name type="scientific">Desulforamulus ruminis (strain ATCC 23193 / DSM 2154 / NCIMB 8452 / DL)</name>
    <name type="common">Desulfotomaculum ruminis</name>
    <dbReference type="NCBI Taxonomy" id="696281"/>
    <lineage>
        <taxon>Bacteria</taxon>
        <taxon>Bacillati</taxon>
        <taxon>Bacillota</taxon>
        <taxon>Clostridia</taxon>
        <taxon>Eubacteriales</taxon>
        <taxon>Peptococcaceae</taxon>
        <taxon>Desulforamulus</taxon>
    </lineage>
</organism>
<dbReference type="HOGENOM" id="CLU_068049_1_0_9"/>
<feature type="transmembrane region" description="Helical" evidence="4">
    <location>
        <begin position="177"/>
        <end position="195"/>
    </location>
</feature>
<dbReference type="AlphaFoldDB" id="F6DSL1"/>
<evidence type="ECO:0000256" key="4">
    <source>
        <dbReference type="SAM" id="Phobius"/>
    </source>
</evidence>
<reference evidence="6 7" key="2">
    <citation type="journal article" date="2012" name="Stand. Genomic Sci.">
        <title>Complete genome sequence of the sulfate-reducing firmicute Desulfotomaculum ruminis type strain (DL(T)).</title>
        <authorList>
            <person name="Spring S."/>
            <person name="Visser M."/>
            <person name="Lu M."/>
            <person name="Copeland A."/>
            <person name="Lapidus A."/>
            <person name="Lucas S."/>
            <person name="Cheng J.F."/>
            <person name="Han C."/>
            <person name="Tapia R."/>
            <person name="Goodwin L.A."/>
            <person name="Pitluck S."/>
            <person name="Ivanova N."/>
            <person name="Land M."/>
            <person name="Hauser L."/>
            <person name="Larimer F."/>
            <person name="Rohde M."/>
            <person name="Goker M."/>
            <person name="Detter J.C."/>
            <person name="Kyrpides N.C."/>
            <person name="Woyke T."/>
            <person name="Schaap P.J."/>
            <person name="Plugge C.M."/>
            <person name="Muyzer G."/>
            <person name="Kuever J."/>
            <person name="Pereira I.A."/>
            <person name="Parshina S.N."/>
            <person name="Bernier-Latmani R."/>
            <person name="Stams A.J."/>
            <person name="Klenk H.P."/>
        </authorList>
    </citation>
    <scope>NUCLEOTIDE SEQUENCE [LARGE SCALE GENOMIC DNA]</scope>
    <source>
        <strain evidence="7">ATCC 23193 / DSM 2154 / NCIB 8452 / DL</strain>
    </source>
</reference>
<accession>F6DSL1</accession>
<dbReference type="GO" id="GO:0046872">
    <property type="term" value="F:metal ion binding"/>
    <property type="evidence" value="ECO:0007669"/>
    <property type="project" value="UniProtKB-KW"/>
</dbReference>
<feature type="transmembrane region" description="Helical" evidence="4">
    <location>
        <begin position="262"/>
        <end position="282"/>
    </location>
</feature>
<keyword evidence="4" id="KW-0812">Transmembrane</keyword>
<keyword evidence="7" id="KW-1185">Reference proteome</keyword>
<dbReference type="InterPro" id="IPR017896">
    <property type="entry name" value="4Fe4S_Fe-S-bd"/>
</dbReference>
<dbReference type="Gene3D" id="3.30.70.20">
    <property type="match status" value="1"/>
</dbReference>
<dbReference type="InterPro" id="IPR017900">
    <property type="entry name" value="4Fe4S_Fe_S_CS"/>
</dbReference>
<gene>
    <name evidence="6" type="ordered locus">Desru_2887</name>
</gene>
<dbReference type="RefSeq" id="WP_013842853.1">
    <property type="nucleotide sequence ID" value="NC_015589.1"/>
</dbReference>
<reference evidence="7" key="1">
    <citation type="submission" date="2011-05" db="EMBL/GenBank/DDBJ databases">
        <title>Complete sequence of Desulfotomaculum ruminis DSM 2154.</title>
        <authorList>
            <person name="Lucas S."/>
            <person name="Copeland A."/>
            <person name="Lapidus A."/>
            <person name="Cheng J.-F."/>
            <person name="Goodwin L."/>
            <person name="Pitluck S."/>
            <person name="Lu M."/>
            <person name="Detter J.C."/>
            <person name="Han C."/>
            <person name="Tapia R."/>
            <person name="Land M."/>
            <person name="Hauser L."/>
            <person name="Kyrpides N."/>
            <person name="Ivanova N."/>
            <person name="Mikhailova N."/>
            <person name="Pagani I."/>
            <person name="Stams A.J.M."/>
            <person name="Plugge C.M."/>
            <person name="Muyzer G."/>
            <person name="Kuever J."/>
            <person name="Parshina S.N."/>
            <person name="Ivanova A.E."/>
            <person name="Nazina T.N."/>
            <person name="Brambilla E."/>
            <person name="Spring S."/>
            <person name="Klenk H.-P."/>
            <person name="Woyke T."/>
        </authorList>
    </citation>
    <scope>NUCLEOTIDE SEQUENCE [LARGE SCALE GENOMIC DNA]</scope>
    <source>
        <strain evidence="7">ATCC 23193 / DSM 2154 / NCIB 8452 / DL</strain>
    </source>
</reference>
<evidence type="ECO:0000256" key="3">
    <source>
        <dbReference type="ARBA" id="ARBA00023014"/>
    </source>
</evidence>
<dbReference type="InterPro" id="IPR047964">
    <property type="entry name" value="EFR1-like"/>
</dbReference>
<proteinExistence type="predicted"/>
<feature type="transmembrane region" description="Helical" evidence="4">
    <location>
        <begin position="55"/>
        <end position="76"/>
    </location>
</feature>
<dbReference type="EMBL" id="CP002780">
    <property type="protein sequence ID" value="AEG61101.1"/>
    <property type="molecule type" value="Genomic_DNA"/>
</dbReference>
<dbReference type="InterPro" id="IPR029039">
    <property type="entry name" value="Flavoprotein-like_sf"/>
</dbReference>
<keyword evidence="3" id="KW-0411">Iron-sulfur</keyword>
<protein>
    <submittedName>
        <fullName evidence="6">4Fe-4S ferredoxin iron-sulfur binding domain protein</fullName>
    </submittedName>
</protein>
<dbReference type="SUPFAM" id="SSF54862">
    <property type="entry name" value="4Fe-4S ferredoxins"/>
    <property type="match status" value="1"/>
</dbReference>
<evidence type="ECO:0000259" key="5">
    <source>
        <dbReference type="PROSITE" id="PS51379"/>
    </source>
</evidence>
<dbReference type="eggNOG" id="COG1146">
    <property type="taxonomic scope" value="Bacteria"/>
</dbReference>
<dbReference type="Pfam" id="PF12838">
    <property type="entry name" value="Fer4_7"/>
    <property type="match status" value="1"/>
</dbReference>
<sequence>MIKQTQIYYMSGTGNTRRVAHWFADVAREKGIPSKIYQITKHGRQPKVNTCSTNLLGILFPTHGFTAPWLIIRFVLSLPRGKGTQAFAVATRAGLKIGPVFTPGFEGTAVYLVALLLLLKGYNIRLLSGIDMVSNWLALHWGLSPANSRAIIDRNKPRALKMANILYSGGRYIRGQVQLVLGILLFQISLGYLLMGRFMLAKLFYANENCNGCGLCEKNCPTGSVKMRGWKKKRPFWSLTCESCMRCMGFCPKKAVEASHPLFAVMIYLISIPLSAYILYLFGQQVTWLTNLSGWARVIVNYVYSLSVITAAYFIFMLLMRIPLINRLLTYLTPVHYYRRYHEPDTKLKDFLE</sequence>
<name>F6DSL1_DESRL</name>
<evidence type="ECO:0000256" key="1">
    <source>
        <dbReference type="ARBA" id="ARBA00022723"/>
    </source>
</evidence>
<feature type="domain" description="4Fe-4S ferredoxin-type" evidence="5">
    <location>
        <begin position="233"/>
        <end position="261"/>
    </location>
</feature>
<keyword evidence="4" id="KW-0472">Membrane</keyword>
<dbReference type="Proteomes" id="UP000009234">
    <property type="component" value="Chromosome"/>
</dbReference>
<dbReference type="PROSITE" id="PS51379">
    <property type="entry name" value="4FE4S_FER_2"/>
    <property type="match status" value="2"/>
</dbReference>
<dbReference type="Gene3D" id="3.40.50.360">
    <property type="match status" value="1"/>
</dbReference>
<feature type="domain" description="4Fe-4S ferredoxin-type" evidence="5">
    <location>
        <begin position="201"/>
        <end position="230"/>
    </location>
</feature>
<evidence type="ECO:0000313" key="7">
    <source>
        <dbReference type="Proteomes" id="UP000009234"/>
    </source>
</evidence>
<dbReference type="NCBIfam" id="NF038196">
    <property type="entry name" value="ferrodoxin_EFR1"/>
    <property type="match status" value="1"/>
</dbReference>
<keyword evidence="4" id="KW-1133">Transmembrane helix</keyword>
<dbReference type="GO" id="GO:0051536">
    <property type="term" value="F:iron-sulfur cluster binding"/>
    <property type="evidence" value="ECO:0007669"/>
    <property type="project" value="UniProtKB-KW"/>
</dbReference>
<evidence type="ECO:0000256" key="2">
    <source>
        <dbReference type="ARBA" id="ARBA00023004"/>
    </source>
</evidence>
<feature type="transmembrane region" description="Helical" evidence="4">
    <location>
        <begin position="302"/>
        <end position="320"/>
    </location>
</feature>
<keyword evidence="1" id="KW-0479">Metal-binding</keyword>
<dbReference type="STRING" id="696281.Desru_2887"/>
<dbReference type="KEGG" id="dru:Desru_2887"/>
<feature type="transmembrane region" description="Helical" evidence="4">
    <location>
        <begin position="97"/>
        <end position="119"/>
    </location>
</feature>